<keyword evidence="4" id="KW-1185">Reference proteome</keyword>
<dbReference type="SUPFAM" id="SSF81383">
    <property type="entry name" value="F-box domain"/>
    <property type="match status" value="1"/>
</dbReference>
<evidence type="ECO:0000313" key="4">
    <source>
        <dbReference type="Proteomes" id="UP000467841"/>
    </source>
</evidence>
<gene>
    <name evidence="3" type="ORF">MERR_LOCUS35078</name>
</gene>
<dbReference type="Pfam" id="PF00646">
    <property type="entry name" value="F-box"/>
    <property type="match status" value="1"/>
</dbReference>
<name>A0A6D2K141_9BRAS</name>
<dbReference type="PANTHER" id="PTHR31900">
    <property type="entry name" value="F-BOX/RNI SUPERFAMILY PROTEIN-RELATED"/>
    <property type="match status" value="1"/>
</dbReference>
<protein>
    <recommendedName>
        <fullName evidence="5">F-box domain-containing protein</fullName>
    </recommendedName>
</protein>
<dbReference type="PANTHER" id="PTHR31900:SF33">
    <property type="entry name" value="PROTEIN WITH RNI-LIKE_FBD-LIKE DOMAIN"/>
    <property type="match status" value="1"/>
</dbReference>
<dbReference type="OrthoDB" id="582804at2759"/>
<feature type="domain" description="F-box" evidence="1">
    <location>
        <begin position="5"/>
        <end position="42"/>
    </location>
</feature>
<dbReference type="InterPro" id="IPR032675">
    <property type="entry name" value="LRR_dom_sf"/>
</dbReference>
<accession>A0A6D2K141</accession>
<dbReference type="Proteomes" id="UP000467841">
    <property type="component" value="Unassembled WGS sequence"/>
</dbReference>
<evidence type="ECO:0000313" key="3">
    <source>
        <dbReference type="EMBL" id="CAA7047843.1"/>
    </source>
</evidence>
<dbReference type="InterPro" id="IPR001810">
    <property type="entry name" value="F-box_dom"/>
</dbReference>
<dbReference type="InterPro" id="IPR036047">
    <property type="entry name" value="F-box-like_dom_sf"/>
</dbReference>
<organism evidence="3 4">
    <name type="scientific">Microthlaspi erraticum</name>
    <dbReference type="NCBI Taxonomy" id="1685480"/>
    <lineage>
        <taxon>Eukaryota</taxon>
        <taxon>Viridiplantae</taxon>
        <taxon>Streptophyta</taxon>
        <taxon>Embryophyta</taxon>
        <taxon>Tracheophyta</taxon>
        <taxon>Spermatophyta</taxon>
        <taxon>Magnoliopsida</taxon>
        <taxon>eudicotyledons</taxon>
        <taxon>Gunneridae</taxon>
        <taxon>Pentapetalae</taxon>
        <taxon>rosids</taxon>
        <taxon>malvids</taxon>
        <taxon>Brassicales</taxon>
        <taxon>Brassicaceae</taxon>
        <taxon>Coluteocarpeae</taxon>
        <taxon>Microthlaspi</taxon>
    </lineage>
</organism>
<dbReference type="InterPro" id="IPR050232">
    <property type="entry name" value="FBL13/AtMIF1-like"/>
</dbReference>
<proteinExistence type="predicted"/>
<comment type="caution">
    <text evidence="3">The sequence shown here is derived from an EMBL/GenBank/DDBJ whole genome shotgun (WGS) entry which is preliminary data.</text>
</comment>
<evidence type="ECO:0000259" key="2">
    <source>
        <dbReference type="Pfam" id="PF24758"/>
    </source>
</evidence>
<dbReference type="Pfam" id="PF24758">
    <property type="entry name" value="LRR_At5g56370"/>
    <property type="match status" value="1"/>
</dbReference>
<reference evidence="3" key="1">
    <citation type="submission" date="2020-01" db="EMBL/GenBank/DDBJ databases">
        <authorList>
            <person name="Mishra B."/>
        </authorList>
    </citation>
    <scope>NUCLEOTIDE SEQUENCE [LARGE SCALE GENOMIC DNA]</scope>
</reference>
<dbReference type="Gene3D" id="3.80.10.10">
    <property type="entry name" value="Ribonuclease Inhibitor"/>
    <property type="match status" value="1"/>
</dbReference>
<dbReference type="InterPro" id="IPR053781">
    <property type="entry name" value="F-box_AtFBL13-like"/>
</dbReference>
<dbReference type="CDD" id="cd22160">
    <property type="entry name" value="F-box_AtFBL13-like"/>
    <property type="match status" value="1"/>
</dbReference>
<dbReference type="AlphaFoldDB" id="A0A6D2K141"/>
<dbReference type="InterPro" id="IPR055411">
    <property type="entry name" value="LRR_FXL15/At3g58940/PEG3-like"/>
</dbReference>
<dbReference type="SUPFAM" id="SSF52047">
    <property type="entry name" value="RNI-like"/>
    <property type="match status" value="1"/>
</dbReference>
<sequence>MDRVSSLPDSLLCEVLLNLSTAEVVRTSVLSSRWINLWKNVPALDLETYHFPDQDSFVSFVDRFLGFHSGSCLHSFNLKYHYTEGGPHVTRWINTVVNRRKVKHIDLLNNSWDVHMPTTLYTCESLVSLALGGVTLPDPKSVSLPFLKHIYLSRVGFANDSAFEMLISASPVLESVRLSNVSSHNVNCFRVCSKSLLSLSHIGRIIGGGEKELVFAIDAPRLHSLYLLDGVIASFIVKNLGSLVMVDLHVGFGRRFDPNNLPKINMIRDFFNGISTVKHMVISPDTLVVVYDYLRCQPLPLFPNLTSMRVTGYNWQLLLPFLESCPNLKRLVLGSERNPPEKEGVSISYGRPCFLSSLEYVEIQRPWTDPPRKENLVSSEDRLVTYFLENSTLCLDDSTKEGESVILKRPLTTPKSPRLSASRN</sequence>
<evidence type="ECO:0000259" key="1">
    <source>
        <dbReference type="Pfam" id="PF00646"/>
    </source>
</evidence>
<feature type="domain" description="F-box/LRR-repeat protein 15/At3g58940/PEG3-like LRR" evidence="2">
    <location>
        <begin position="90"/>
        <end position="231"/>
    </location>
</feature>
<dbReference type="EMBL" id="CACVBM020001384">
    <property type="protein sequence ID" value="CAA7047843.1"/>
    <property type="molecule type" value="Genomic_DNA"/>
</dbReference>
<evidence type="ECO:0008006" key="5">
    <source>
        <dbReference type="Google" id="ProtNLM"/>
    </source>
</evidence>